<feature type="domain" description="D-alanyl-D-alanine carboxypeptidase-like core" evidence="1">
    <location>
        <begin position="157"/>
        <end position="279"/>
    </location>
</feature>
<organism evidence="2 3">
    <name type="scientific">Vulcaniibacterium thermophilum</name>
    <dbReference type="NCBI Taxonomy" id="1169913"/>
    <lineage>
        <taxon>Bacteria</taxon>
        <taxon>Pseudomonadati</taxon>
        <taxon>Pseudomonadota</taxon>
        <taxon>Gammaproteobacteria</taxon>
        <taxon>Lysobacterales</taxon>
        <taxon>Lysobacteraceae</taxon>
        <taxon>Vulcaniibacterium</taxon>
    </lineage>
</organism>
<dbReference type="GO" id="GO:0006508">
    <property type="term" value="P:proteolysis"/>
    <property type="evidence" value="ECO:0007669"/>
    <property type="project" value="InterPro"/>
</dbReference>
<dbReference type="AlphaFoldDB" id="A0A919DDD5"/>
<dbReference type="InterPro" id="IPR009045">
    <property type="entry name" value="Zn_M74/Hedgehog-like"/>
</dbReference>
<dbReference type="InterPro" id="IPR052179">
    <property type="entry name" value="DD-CPase-like"/>
</dbReference>
<dbReference type="GO" id="GO:0008233">
    <property type="term" value="F:peptidase activity"/>
    <property type="evidence" value="ECO:0007669"/>
    <property type="project" value="InterPro"/>
</dbReference>
<evidence type="ECO:0000259" key="1">
    <source>
        <dbReference type="Pfam" id="PF02557"/>
    </source>
</evidence>
<accession>A0A919DDD5</accession>
<gene>
    <name evidence="2" type="ORF">GCM10007167_13550</name>
</gene>
<proteinExistence type="predicted"/>
<keyword evidence="3" id="KW-1185">Reference proteome</keyword>
<comment type="caution">
    <text evidence="2">The sequence shown here is derived from an EMBL/GenBank/DDBJ whole genome shotgun (WGS) entry which is preliminary data.</text>
</comment>
<evidence type="ECO:0000313" key="2">
    <source>
        <dbReference type="EMBL" id="GHE32809.1"/>
    </source>
</evidence>
<name>A0A919DDD5_9GAMM</name>
<dbReference type="Proteomes" id="UP000636453">
    <property type="component" value="Unassembled WGS sequence"/>
</dbReference>
<dbReference type="EMBL" id="BNCF01000006">
    <property type="protein sequence ID" value="GHE32809.1"/>
    <property type="molecule type" value="Genomic_DNA"/>
</dbReference>
<sequence>MLAAPRTRRYAAAMRARPMVLLNTPEIELWPAWLLRARRGADMRRLAQARWLARRKRDGLYLATVADSGVQPLRPRLPRLPALADALARLARESALPRLRAEPAHPLPLERLQHRLHALGLDEGEYGARTGLPLVPEPDRLAFAGFDRYRRPLWLLSPAARAWARMREAAAREGVILEAISGYRSHDYQLGIFERKRARGLTVDAILRVNAAPGFSEHHSGAALDIGTPGEPPAEESFELTPAFAWLRANAGAFGFAMSYPRDNPHGIVYEPWHWCWRPGLSGIRD</sequence>
<dbReference type="InterPro" id="IPR003709">
    <property type="entry name" value="VanY-like_core_dom"/>
</dbReference>
<dbReference type="InterPro" id="IPR058193">
    <property type="entry name" value="VanY/YodJ_core_dom"/>
</dbReference>
<dbReference type="CDD" id="cd14852">
    <property type="entry name" value="LD-carboxypeptidase"/>
    <property type="match status" value="1"/>
</dbReference>
<reference evidence="2" key="1">
    <citation type="journal article" date="2014" name="Int. J. Syst. Evol. Microbiol.">
        <title>Complete genome sequence of Corynebacterium casei LMG S-19264T (=DSM 44701T), isolated from a smear-ripened cheese.</title>
        <authorList>
            <consortium name="US DOE Joint Genome Institute (JGI-PGF)"/>
            <person name="Walter F."/>
            <person name="Albersmeier A."/>
            <person name="Kalinowski J."/>
            <person name="Ruckert C."/>
        </authorList>
    </citation>
    <scope>NUCLEOTIDE SEQUENCE</scope>
    <source>
        <strain evidence="2">KCTC 32020</strain>
    </source>
</reference>
<reference evidence="2" key="2">
    <citation type="submission" date="2020-09" db="EMBL/GenBank/DDBJ databases">
        <authorList>
            <person name="Sun Q."/>
            <person name="Kim S."/>
        </authorList>
    </citation>
    <scope>NUCLEOTIDE SEQUENCE</scope>
    <source>
        <strain evidence="2">KCTC 32020</strain>
    </source>
</reference>
<evidence type="ECO:0000313" key="3">
    <source>
        <dbReference type="Proteomes" id="UP000636453"/>
    </source>
</evidence>
<dbReference type="Pfam" id="PF02557">
    <property type="entry name" value="VanY"/>
    <property type="match status" value="1"/>
</dbReference>
<protein>
    <recommendedName>
        <fullName evidence="1">D-alanyl-D-alanine carboxypeptidase-like core domain-containing protein</fullName>
    </recommendedName>
</protein>
<dbReference type="SUPFAM" id="SSF55166">
    <property type="entry name" value="Hedgehog/DD-peptidase"/>
    <property type="match status" value="1"/>
</dbReference>
<dbReference type="PANTHER" id="PTHR34385:SF1">
    <property type="entry name" value="PEPTIDOGLYCAN L-ALANYL-D-GLUTAMATE ENDOPEPTIDASE CWLK"/>
    <property type="match status" value="1"/>
</dbReference>
<dbReference type="PANTHER" id="PTHR34385">
    <property type="entry name" value="D-ALANYL-D-ALANINE CARBOXYPEPTIDASE"/>
    <property type="match status" value="1"/>
</dbReference>
<dbReference type="Gene3D" id="3.30.1380.10">
    <property type="match status" value="1"/>
</dbReference>